<dbReference type="PROSITE" id="PS00041">
    <property type="entry name" value="HTH_ARAC_FAMILY_1"/>
    <property type="match status" value="1"/>
</dbReference>
<dbReference type="PRINTS" id="PR00032">
    <property type="entry name" value="HTHARAC"/>
</dbReference>
<gene>
    <name evidence="5" type="ORF">ATO12_16685</name>
</gene>
<dbReference type="PROSITE" id="PS01124">
    <property type="entry name" value="HTH_ARAC_FAMILY_2"/>
    <property type="match status" value="1"/>
</dbReference>
<dbReference type="STRING" id="1317122.ATO12_16685"/>
<dbReference type="SUPFAM" id="SSF46689">
    <property type="entry name" value="Homeodomain-like"/>
    <property type="match status" value="1"/>
</dbReference>
<dbReference type="eggNOG" id="COG2207">
    <property type="taxonomic scope" value="Bacteria"/>
</dbReference>
<reference evidence="5 6" key="1">
    <citation type="submission" date="2014-04" db="EMBL/GenBank/DDBJ databases">
        <title>Aquimarina sp. 22II-S11-z7 Genome Sequencing.</title>
        <authorList>
            <person name="Lai Q."/>
        </authorList>
    </citation>
    <scope>NUCLEOTIDE SEQUENCE [LARGE SCALE GENOMIC DNA]</scope>
    <source>
        <strain evidence="5 6">22II-S11-z7</strain>
    </source>
</reference>
<keyword evidence="2" id="KW-0238">DNA-binding</keyword>
<keyword evidence="1" id="KW-0805">Transcription regulation</keyword>
<keyword evidence="3" id="KW-0804">Transcription</keyword>
<dbReference type="EMBL" id="AQRA01000005">
    <property type="protein sequence ID" value="EZH73574.1"/>
    <property type="molecule type" value="Genomic_DNA"/>
</dbReference>
<dbReference type="Pfam" id="PF12833">
    <property type="entry name" value="HTH_18"/>
    <property type="match status" value="1"/>
</dbReference>
<name>A0A023BUG9_9FLAO</name>
<dbReference type="InterPro" id="IPR018060">
    <property type="entry name" value="HTH_AraC"/>
</dbReference>
<dbReference type="GO" id="GO:0003700">
    <property type="term" value="F:DNA-binding transcription factor activity"/>
    <property type="evidence" value="ECO:0007669"/>
    <property type="project" value="InterPro"/>
</dbReference>
<dbReference type="PANTHER" id="PTHR47893:SF1">
    <property type="entry name" value="REGULATORY PROTEIN PCHR"/>
    <property type="match status" value="1"/>
</dbReference>
<accession>A0A023BUG9</accession>
<evidence type="ECO:0000259" key="4">
    <source>
        <dbReference type="PROSITE" id="PS01124"/>
    </source>
</evidence>
<organism evidence="5 6">
    <name type="scientific">Aquimarina atlantica</name>
    <dbReference type="NCBI Taxonomy" id="1317122"/>
    <lineage>
        <taxon>Bacteria</taxon>
        <taxon>Pseudomonadati</taxon>
        <taxon>Bacteroidota</taxon>
        <taxon>Flavobacteriia</taxon>
        <taxon>Flavobacteriales</taxon>
        <taxon>Flavobacteriaceae</taxon>
        <taxon>Aquimarina</taxon>
    </lineage>
</organism>
<dbReference type="GO" id="GO:0043565">
    <property type="term" value="F:sequence-specific DNA binding"/>
    <property type="evidence" value="ECO:0007669"/>
    <property type="project" value="InterPro"/>
</dbReference>
<evidence type="ECO:0000313" key="6">
    <source>
        <dbReference type="Proteomes" id="UP000023541"/>
    </source>
</evidence>
<keyword evidence="6" id="KW-1185">Reference proteome</keyword>
<dbReference type="InterPro" id="IPR053142">
    <property type="entry name" value="PchR_regulatory_protein"/>
</dbReference>
<proteinExistence type="predicted"/>
<evidence type="ECO:0000256" key="2">
    <source>
        <dbReference type="ARBA" id="ARBA00023125"/>
    </source>
</evidence>
<dbReference type="InterPro" id="IPR009057">
    <property type="entry name" value="Homeodomain-like_sf"/>
</dbReference>
<feature type="domain" description="HTH araC/xylS-type" evidence="4">
    <location>
        <begin position="234"/>
        <end position="332"/>
    </location>
</feature>
<evidence type="ECO:0000313" key="5">
    <source>
        <dbReference type="EMBL" id="EZH73574.1"/>
    </source>
</evidence>
<evidence type="ECO:0000256" key="1">
    <source>
        <dbReference type="ARBA" id="ARBA00023015"/>
    </source>
</evidence>
<comment type="caution">
    <text evidence="5">The sequence shown here is derived from an EMBL/GenBank/DDBJ whole genome shotgun (WGS) entry which is preliminary data.</text>
</comment>
<dbReference type="SMART" id="SM00342">
    <property type="entry name" value="HTH_ARAC"/>
    <property type="match status" value="1"/>
</dbReference>
<dbReference type="InterPro" id="IPR020449">
    <property type="entry name" value="Tscrpt_reg_AraC-type_HTH"/>
</dbReference>
<dbReference type="Gene3D" id="1.10.10.60">
    <property type="entry name" value="Homeodomain-like"/>
    <property type="match status" value="2"/>
</dbReference>
<dbReference type="Proteomes" id="UP000023541">
    <property type="component" value="Unassembled WGS sequence"/>
</dbReference>
<dbReference type="AlphaFoldDB" id="A0A023BUG9"/>
<dbReference type="PANTHER" id="PTHR47893">
    <property type="entry name" value="REGULATORY PROTEIN PCHR"/>
    <property type="match status" value="1"/>
</dbReference>
<evidence type="ECO:0000256" key="3">
    <source>
        <dbReference type="ARBA" id="ARBA00023163"/>
    </source>
</evidence>
<protein>
    <submittedName>
        <fullName evidence="5">AraC family transcriptional regulator</fullName>
    </submittedName>
</protein>
<dbReference type="InterPro" id="IPR018062">
    <property type="entry name" value="HTH_AraC-typ_CS"/>
</dbReference>
<sequence>MMDKKRRNTESSKTANSNNQNKCTLHTVTELINTQEHCGILTKKFQFLPEYGDGYIEYNHFDGLHIAIFDVSLNKDFDIHGTYAINALELSYLIDGEQIIKINGKDYDLIYESQESYLVYVSQTSGSIKYHKNKYFKEIKIRMSLDFIKKHKLDSEYGIREKYELEKQDKEFTKPLGTKTQEILAELLTDTRQGLLKRLFLESKVLELLSIQLDIQKNSKTEISNTDNLIKKLYEVQFIISSDLTNQYSVHELTRMVGLNDFILKKEFKRVFGTTIFEYALNLRMSKAKKLLQHGKKPIYEISELVGYKNSTHFTAAFKKLEGITPKKYRQKGLETIR</sequence>